<evidence type="ECO:0000313" key="8">
    <source>
        <dbReference type="EMBL" id="OCW57805.1"/>
    </source>
</evidence>
<dbReference type="OrthoDB" id="196472at2"/>
<feature type="transmembrane region" description="Helical" evidence="6">
    <location>
        <begin position="29"/>
        <end position="46"/>
    </location>
</feature>
<feature type="transmembrane region" description="Helical" evidence="6">
    <location>
        <begin position="112"/>
        <end position="134"/>
    </location>
</feature>
<dbReference type="STRING" id="1480615.AWJ14_03135"/>
<organism evidence="8 9">
    <name type="scientific">Hoeflea olei</name>
    <dbReference type="NCBI Taxonomy" id="1480615"/>
    <lineage>
        <taxon>Bacteria</taxon>
        <taxon>Pseudomonadati</taxon>
        <taxon>Pseudomonadota</taxon>
        <taxon>Alphaproteobacteria</taxon>
        <taxon>Hyphomicrobiales</taxon>
        <taxon>Rhizobiaceae</taxon>
        <taxon>Hoeflea</taxon>
    </lineage>
</organism>
<dbReference type="InterPro" id="IPR051542">
    <property type="entry name" value="Hydrogenase_cytochrome"/>
</dbReference>
<accession>A0A1C1YWE0</accession>
<dbReference type="InterPro" id="IPR011577">
    <property type="entry name" value="Cyt_b561_bac/Ni-Hgenase"/>
</dbReference>
<dbReference type="GO" id="GO:0005886">
    <property type="term" value="C:plasma membrane"/>
    <property type="evidence" value="ECO:0007669"/>
    <property type="project" value="UniProtKB-SubCell"/>
</dbReference>
<sequence>MAMARDITEAMTNAGDDQSPATVRVWDPLVRIFHWSLVGLFAFAFLTGDEWQKPHETAGYVVAGLVAFRILWGVIGPRHARFANFLYGPGTVATFLGDSVRMKARRYLGHNPAGGLMVIALLAVLAAISLTGYLMTTDAYWGVGWVEDLHEGAAFTALALIGLHVGGVVLASFEHGENLVRAMVTGRKRAAGPGDIA</sequence>
<name>A0A1C1YWE0_9HYPH</name>
<dbReference type="EMBL" id="LQZT01000012">
    <property type="protein sequence ID" value="OCW57805.1"/>
    <property type="molecule type" value="Genomic_DNA"/>
</dbReference>
<feature type="transmembrane region" description="Helical" evidence="6">
    <location>
        <begin position="154"/>
        <end position="173"/>
    </location>
</feature>
<dbReference type="GO" id="GO:0009055">
    <property type="term" value="F:electron transfer activity"/>
    <property type="evidence" value="ECO:0007669"/>
    <property type="project" value="InterPro"/>
</dbReference>
<feature type="domain" description="Cytochrome b561 bacterial/Ni-hydrogenase" evidence="7">
    <location>
        <begin position="25"/>
        <end position="186"/>
    </location>
</feature>
<dbReference type="Pfam" id="PF01292">
    <property type="entry name" value="Ni_hydr_CYTB"/>
    <property type="match status" value="1"/>
</dbReference>
<protein>
    <submittedName>
        <fullName evidence="8">Cytochrome B</fullName>
    </submittedName>
</protein>
<comment type="caution">
    <text evidence="8">The sequence shown here is derived from an EMBL/GenBank/DDBJ whole genome shotgun (WGS) entry which is preliminary data.</text>
</comment>
<gene>
    <name evidence="8" type="ORF">AWJ14_03135</name>
</gene>
<evidence type="ECO:0000256" key="1">
    <source>
        <dbReference type="ARBA" id="ARBA00004651"/>
    </source>
</evidence>
<evidence type="ECO:0000256" key="2">
    <source>
        <dbReference type="ARBA" id="ARBA00022475"/>
    </source>
</evidence>
<dbReference type="Proteomes" id="UP000094795">
    <property type="component" value="Unassembled WGS sequence"/>
</dbReference>
<dbReference type="SUPFAM" id="SSF81342">
    <property type="entry name" value="Transmembrane di-heme cytochromes"/>
    <property type="match status" value="1"/>
</dbReference>
<keyword evidence="9" id="KW-1185">Reference proteome</keyword>
<keyword evidence="4 6" id="KW-1133">Transmembrane helix</keyword>
<evidence type="ECO:0000256" key="6">
    <source>
        <dbReference type="SAM" id="Phobius"/>
    </source>
</evidence>
<evidence type="ECO:0000259" key="7">
    <source>
        <dbReference type="Pfam" id="PF01292"/>
    </source>
</evidence>
<keyword evidence="2" id="KW-1003">Cell membrane</keyword>
<comment type="subcellular location">
    <subcellularLocation>
        <location evidence="1">Cell membrane</location>
        <topology evidence="1">Multi-pass membrane protein</topology>
    </subcellularLocation>
</comment>
<feature type="transmembrane region" description="Helical" evidence="6">
    <location>
        <begin position="58"/>
        <end position="76"/>
    </location>
</feature>
<dbReference type="Gene3D" id="1.20.950.20">
    <property type="entry name" value="Transmembrane di-heme cytochromes, Chain C"/>
    <property type="match status" value="1"/>
</dbReference>
<keyword evidence="5 6" id="KW-0472">Membrane</keyword>
<dbReference type="GO" id="GO:0020037">
    <property type="term" value="F:heme binding"/>
    <property type="evidence" value="ECO:0007669"/>
    <property type="project" value="TreeGrafter"/>
</dbReference>
<keyword evidence="3 6" id="KW-0812">Transmembrane</keyword>
<evidence type="ECO:0000256" key="3">
    <source>
        <dbReference type="ARBA" id="ARBA00022692"/>
    </source>
</evidence>
<dbReference type="PANTHER" id="PTHR30485:SF2">
    <property type="entry name" value="BLL0597 PROTEIN"/>
    <property type="match status" value="1"/>
</dbReference>
<dbReference type="PANTHER" id="PTHR30485">
    <property type="entry name" value="NI/FE-HYDROGENASE 1 B-TYPE CYTOCHROME SUBUNIT"/>
    <property type="match status" value="1"/>
</dbReference>
<evidence type="ECO:0000256" key="5">
    <source>
        <dbReference type="ARBA" id="ARBA00023136"/>
    </source>
</evidence>
<evidence type="ECO:0000313" key="9">
    <source>
        <dbReference type="Proteomes" id="UP000094795"/>
    </source>
</evidence>
<dbReference type="AlphaFoldDB" id="A0A1C1YWE0"/>
<reference evidence="8 9" key="1">
    <citation type="submission" date="2015-12" db="EMBL/GenBank/DDBJ databases">
        <authorList>
            <person name="Shamseldin A."/>
            <person name="Moawad H."/>
            <person name="Abd El-Rahim W.M."/>
            <person name="Sadowsky M.J."/>
        </authorList>
    </citation>
    <scope>NUCLEOTIDE SEQUENCE [LARGE SCALE GENOMIC DNA]</scope>
    <source>
        <strain evidence="8 9">JC234</strain>
    </source>
</reference>
<evidence type="ECO:0000256" key="4">
    <source>
        <dbReference type="ARBA" id="ARBA00022989"/>
    </source>
</evidence>
<dbReference type="GO" id="GO:0022904">
    <property type="term" value="P:respiratory electron transport chain"/>
    <property type="evidence" value="ECO:0007669"/>
    <property type="project" value="InterPro"/>
</dbReference>
<proteinExistence type="predicted"/>
<dbReference type="InterPro" id="IPR016174">
    <property type="entry name" value="Di-haem_cyt_TM"/>
</dbReference>